<gene>
    <name evidence="4" type="ORF">C2800_11250</name>
</gene>
<accession>A0A849CLS2</accession>
<proteinExistence type="predicted"/>
<dbReference type="RefSeq" id="WP_014390755.1">
    <property type="nucleotide sequence ID" value="NZ_CP033600.1"/>
</dbReference>
<evidence type="ECO:0000256" key="1">
    <source>
        <dbReference type="SAM" id="Coils"/>
    </source>
</evidence>
<name>A0A849CLS2_PASMD</name>
<protein>
    <submittedName>
        <fullName evidence="4">Tail length tape measure protein</fullName>
    </submittedName>
</protein>
<sequence length="814" mass="87120">MSEKISGIYIDIDIETAKLLNAATSSDIALGKLEKATNDVTQAMQKADNASNQLGGGINKVAKSVNAATSSMKQGRAIVQQLGYQFQDIAIQAQTGTRALVILGQQGSQILSLFGPMGAIAGMILAISSAMGSALFPNLFASTNATEDLEKAQKALSEVLTENSDGVYLLSEKLAKLAKENEQAARTKIASSMMEARLAIKSAANATQDAFKQFDSFFSFLGTNATASVQNAIKELDDYSKTGKDVTKAVLEMGDSYGGAIAQIANLSTVSEKMAEQLGISQSEAVGLLKILNELSKDPSPKNMDLLRQSLYLLSEKSNWSNDSLTKLTQTVDKNASSALNGEAALRMLEQAFKDLNNAILKSDPALKSNEAKLKSLVDASKRYADTVGKTAREKAIYDAQNTKASKESIDSAIKQINANYDVVESEEERIKKRKEAEAAAKRAAKQSEQAQRQIENQLTQLGNQYEIVVLKQQGMNLEAVKMEAVMRLGASATEEQKRAAEKLALGIYAATTAMNNFNSLQAQVSPVFALEQQHQKQLQIIEEYKTLYPQSIAEAEAVRATIEEQYRQKRIEAQWDEWKQSSEAANMFGSAIEALEQSAVSTLTGILNGTMSLRDALSSIANTVLNSVVQSLVEMGMAHVKSMIMGQMAAKAATAAQVAQAAVIASAYAPAASMVSLATQGANAAPAQAGITTTSALAKTLAVTGRKQGGPVSANQMYRVGENNQPEIFKANNGTQYMIPGNAGRVFSNKQSSGGGAQERNVTVVINQTNHFNSSKDDTGSLSEFAKGLTKQIKATVREELTLQMRVGGILAR</sequence>
<dbReference type="InterPro" id="IPR009628">
    <property type="entry name" value="Phage_tape_measure_N"/>
</dbReference>
<dbReference type="Pfam" id="PF06791">
    <property type="entry name" value="TMP_2"/>
    <property type="match status" value="1"/>
</dbReference>
<feature type="coiled-coil region" evidence="1">
    <location>
        <begin position="414"/>
        <end position="465"/>
    </location>
</feature>
<evidence type="ECO:0000259" key="3">
    <source>
        <dbReference type="Pfam" id="PF06791"/>
    </source>
</evidence>
<reference evidence="4 5" key="1">
    <citation type="journal article" date="2018" name="Front. Microbiol.">
        <title>Genetic and Phylogenetic Characteristics of Pasteurella multocida Isolates From Different Host Species.</title>
        <authorList>
            <person name="Peng Z."/>
            <person name="Liang W."/>
            <person name="Wang F."/>
            <person name="Xu Z."/>
            <person name="Xie Z."/>
            <person name="Lian Z."/>
            <person name="Hua L."/>
            <person name="Zhou R."/>
            <person name="Chen H."/>
            <person name="Wu B."/>
        </authorList>
    </citation>
    <scope>NUCLEOTIDE SEQUENCE [LARGE SCALE GENOMIC DNA]</scope>
    <source>
        <strain evidence="4 5">HNA06</strain>
    </source>
</reference>
<comment type="caution">
    <text evidence="4">The sequence shown here is derived from an EMBL/GenBank/DDBJ whole genome shotgun (WGS) entry which is preliminary data.</text>
</comment>
<organism evidence="4 5">
    <name type="scientific">Pasteurella multocida</name>
    <dbReference type="NCBI Taxonomy" id="747"/>
    <lineage>
        <taxon>Bacteria</taxon>
        <taxon>Pseudomonadati</taxon>
        <taxon>Pseudomonadota</taxon>
        <taxon>Gammaproteobacteria</taxon>
        <taxon>Pasteurellales</taxon>
        <taxon>Pasteurellaceae</taxon>
        <taxon>Pasteurella</taxon>
    </lineage>
</organism>
<evidence type="ECO:0000313" key="4">
    <source>
        <dbReference type="EMBL" id="NNI79983.1"/>
    </source>
</evidence>
<keyword evidence="2" id="KW-0812">Transmembrane</keyword>
<feature type="transmembrane region" description="Helical" evidence="2">
    <location>
        <begin position="113"/>
        <end position="136"/>
    </location>
</feature>
<feature type="domain" description="Bacteriophage tail tape measure N-terminal" evidence="3">
    <location>
        <begin position="65"/>
        <end position="258"/>
    </location>
</feature>
<evidence type="ECO:0000313" key="5">
    <source>
        <dbReference type="Proteomes" id="UP000540079"/>
    </source>
</evidence>
<keyword evidence="2" id="KW-0472">Membrane</keyword>
<evidence type="ECO:0000256" key="2">
    <source>
        <dbReference type="SAM" id="Phobius"/>
    </source>
</evidence>
<dbReference type="EMBL" id="PPVL01000014">
    <property type="protein sequence ID" value="NNI79983.1"/>
    <property type="molecule type" value="Genomic_DNA"/>
</dbReference>
<dbReference type="Proteomes" id="UP000540079">
    <property type="component" value="Unassembled WGS sequence"/>
</dbReference>
<dbReference type="AlphaFoldDB" id="A0A849CLS2"/>
<keyword evidence="2" id="KW-1133">Transmembrane helix</keyword>
<keyword evidence="1" id="KW-0175">Coiled coil</keyword>